<evidence type="ECO:0000259" key="15">
    <source>
        <dbReference type="PROSITE" id="PS50011"/>
    </source>
</evidence>
<dbReference type="SMART" id="SM00473">
    <property type="entry name" value="PAN_AP"/>
    <property type="match status" value="1"/>
</dbReference>
<evidence type="ECO:0000256" key="8">
    <source>
        <dbReference type="ARBA" id="ARBA00022840"/>
    </source>
</evidence>
<dbReference type="SMART" id="SM00220">
    <property type="entry name" value="S_TKc"/>
    <property type="match status" value="1"/>
</dbReference>
<name>A0A4S4D5W5_CAMSN</name>
<dbReference type="InterPro" id="IPR000719">
    <property type="entry name" value="Prot_kinase_dom"/>
</dbReference>
<keyword evidence="19" id="KW-1185">Reference proteome</keyword>
<dbReference type="PIRSF" id="PIRSF000641">
    <property type="entry name" value="SRK"/>
    <property type="match status" value="1"/>
</dbReference>
<dbReference type="InterPro" id="IPR001480">
    <property type="entry name" value="Bulb-type_lectin_dom"/>
</dbReference>
<dbReference type="SMART" id="SM00108">
    <property type="entry name" value="B_lectin"/>
    <property type="match status" value="1"/>
</dbReference>
<dbReference type="GO" id="GO:0005886">
    <property type="term" value="C:plasma membrane"/>
    <property type="evidence" value="ECO:0007669"/>
    <property type="project" value="UniProtKB-SubCell"/>
</dbReference>
<dbReference type="FunFam" id="3.30.200.20:FF:000195">
    <property type="entry name" value="G-type lectin S-receptor-like serine/threonine-protein kinase"/>
    <property type="match status" value="1"/>
</dbReference>
<evidence type="ECO:0000256" key="6">
    <source>
        <dbReference type="ARBA" id="ARBA00022741"/>
    </source>
</evidence>
<evidence type="ECO:0000256" key="7">
    <source>
        <dbReference type="ARBA" id="ARBA00022777"/>
    </source>
</evidence>
<keyword evidence="8 13" id="KW-0067">ATP-binding</keyword>
<keyword evidence="9" id="KW-1015">Disulfide bond</keyword>
<dbReference type="FunFam" id="1.10.510.10:FF:000060">
    <property type="entry name" value="G-type lectin S-receptor-like serine/threonine-protein kinase"/>
    <property type="match status" value="1"/>
</dbReference>
<feature type="domain" description="Bulb-type lectin" evidence="16">
    <location>
        <begin position="53"/>
        <end position="179"/>
    </location>
</feature>
<dbReference type="STRING" id="542762.A0A4S4D5W5"/>
<evidence type="ECO:0000256" key="12">
    <source>
        <dbReference type="ARBA" id="ARBA00048679"/>
    </source>
</evidence>
<keyword evidence="14" id="KW-0472">Membrane</keyword>
<proteinExistence type="inferred from homology"/>
<dbReference type="SUPFAM" id="SSF51110">
    <property type="entry name" value="alpha-D-mannose-specific plant lectins"/>
    <property type="match status" value="1"/>
</dbReference>
<evidence type="ECO:0000256" key="1">
    <source>
        <dbReference type="ARBA" id="ARBA00004251"/>
    </source>
</evidence>
<keyword evidence="5" id="KW-0732">Signal</keyword>
<evidence type="ECO:0000313" key="18">
    <source>
        <dbReference type="EMBL" id="THF97760.1"/>
    </source>
</evidence>
<evidence type="ECO:0000259" key="17">
    <source>
        <dbReference type="PROSITE" id="PS50948"/>
    </source>
</evidence>
<accession>A0A4S4D5W5</accession>
<dbReference type="GO" id="GO:0048544">
    <property type="term" value="P:recognition of pollen"/>
    <property type="evidence" value="ECO:0007669"/>
    <property type="project" value="InterPro"/>
</dbReference>
<reference evidence="18 19" key="1">
    <citation type="journal article" date="2018" name="Proc. Natl. Acad. Sci. U.S.A.">
        <title>Draft genome sequence of Camellia sinensis var. sinensis provides insights into the evolution of the tea genome and tea quality.</title>
        <authorList>
            <person name="Wei C."/>
            <person name="Yang H."/>
            <person name="Wang S."/>
            <person name="Zhao J."/>
            <person name="Liu C."/>
            <person name="Gao L."/>
            <person name="Xia E."/>
            <person name="Lu Y."/>
            <person name="Tai Y."/>
            <person name="She G."/>
            <person name="Sun J."/>
            <person name="Cao H."/>
            <person name="Tong W."/>
            <person name="Gao Q."/>
            <person name="Li Y."/>
            <person name="Deng W."/>
            <person name="Jiang X."/>
            <person name="Wang W."/>
            <person name="Chen Q."/>
            <person name="Zhang S."/>
            <person name="Li H."/>
            <person name="Wu J."/>
            <person name="Wang P."/>
            <person name="Li P."/>
            <person name="Shi C."/>
            <person name="Zheng F."/>
            <person name="Jian J."/>
            <person name="Huang B."/>
            <person name="Shan D."/>
            <person name="Shi M."/>
            <person name="Fang C."/>
            <person name="Yue Y."/>
            <person name="Li F."/>
            <person name="Li D."/>
            <person name="Wei S."/>
            <person name="Han B."/>
            <person name="Jiang C."/>
            <person name="Yin Y."/>
            <person name="Xia T."/>
            <person name="Zhang Z."/>
            <person name="Bennetzen J.L."/>
            <person name="Zhao S."/>
            <person name="Wan X."/>
        </authorList>
    </citation>
    <scope>NUCLEOTIDE SEQUENCE [LARGE SCALE GENOMIC DNA]</scope>
    <source>
        <strain evidence="19">cv. Shuchazao</strain>
        <tissue evidence="18">Leaf</tissue>
    </source>
</reference>
<dbReference type="Proteomes" id="UP000306102">
    <property type="component" value="Unassembled WGS sequence"/>
</dbReference>
<dbReference type="GO" id="GO:0004674">
    <property type="term" value="F:protein serine/threonine kinase activity"/>
    <property type="evidence" value="ECO:0007669"/>
    <property type="project" value="UniProtKB-KW"/>
</dbReference>
<dbReference type="InterPro" id="IPR003609">
    <property type="entry name" value="Pan_app"/>
</dbReference>
<keyword evidence="6 13" id="KW-0547">Nucleotide-binding</keyword>
<dbReference type="CDD" id="cd01098">
    <property type="entry name" value="PAN_AP_plant"/>
    <property type="match status" value="1"/>
</dbReference>
<evidence type="ECO:0000259" key="16">
    <source>
        <dbReference type="PROSITE" id="PS50927"/>
    </source>
</evidence>
<keyword evidence="7 13" id="KW-0418">Kinase</keyword>
<dbReference type="Gene3D" id="3.30.200.20">
    <property type="entry name" value="Phosphorylase Kinase, domain 1"/>
    <property type="match status" value="1"/>
</dbReference>
<evidence type="ECO:0000256" key="13">
    <source>
        <dbReference type="PIRNR" id="PIRNR000641"/>
    </source>
</evidence>
<dbReference type="Pfam" id="PF01453">
    <property type="entry name" value="B_lectin"/>
    <property type="match status" value="1"/>
</dbReference>
<dbReference type="InterPro" id="IPR024171">
    <property type="entry name" value="SRK-like_kinase"/>
</dbReference>
<dbReference type="PROSITE" id="PS50927">
    <property type="entry name" value="BULB_LECTIN"/>
    <property type="match status" value="1"/>
</dbReference>
<feature type="domain" description="Apple" evidence="17">
    <location>
        <begin position="334"/>
        <end position="418"/>
    </location>
</feature>
<sequence>MLRPLHPLTTTVPPQPLFETFYLVLIVIAHSSFDQRVWPLSEVTEFSLLCECKQLREAGKTKSRLAKMGFGDEESKIIKSLSLVNTTNHYVGIWYNNIPVRTVVWVANRDRPLIDSFGARLLDFGNFVLVDNSNGRTTWGSFQYPSDSFLEKMTFTSDGSTGEKILLKSWENPSDPSIGSFSAGINLLNIPEFFLWNGSHPYWCSGPWNGQIFIGVQHMTSLYGDGFNVVDNKEGTVSVSFTYANESVLTYIFLNHDGALMQMGWTQGKQEPEVDWLAPKTDCGIYGKCGPFGSCNLKDSPICSCLRGFEPKHVDEWNRGNFISGCVRRSYLQCERNSSNSSQESKRDGFLKLTTMKVPVFAVWSPVLSNECKNQCLKNCSCTAYAYYDGIGCMLWSGSLIDIQKFSSDGADLYIRVAYSELDKKRDLKLVIAISVIVGSIMISICSYFIWMVMVKQRAFKKKSNEMLPFKKWSPEHSTEVPFEDNLNQVKLEELPLFKFEKLAIATDEFNWTNKLGQGGFGPVYKGKFPDGQEIAVKRLSRSSEQDLEEFMNEVVMISKLQHRNLVRLHGCCVEAKEKMSVYEYMPNKSLDAFLFDPQKQKLLDWSKRFDIIEGIGRGLLYLHRDSRLRIIHRDLKANNILLDEELNPKISDFGMARIVCGDEHQANTRRVVGTYGYMAPEYAMQGSLSEKSDVFSFGALLLEIAWKLWKEDSIVLLIDPTISYQDFRSEILRCVHAGLLCVQEFAIDRPTISMVLSMLNSEISYLPTPKQPAFTQTPKNLSSQQSQSRCSRNEFTVTIVDGR</sequence>
<evidence type="ECO:0000256" key="4">
    <source>
        <dbReference type="ARBA" id="ARBA00022679"/>
    </source>
</evidence>
<dbReference type="InterPro" id="IPR008271">
    <property type="entry name" value="Ser/Thr_kinase_AS"/>
</dbReference>
<evidence type="ECO:0000256" key="11">
    <source>
        <dbReference type="ARBA" id="ARBA00047899"/>
    </source>
</evidence>
<dbReference type="InterPro" id="IPR036426">
    <property type="entry name" value="Bulb-type_lectin_dom_sf"/>
</dbReference>
<dbReference type="AlphaFoldDB" id="A0A4S4D5W5"/>
<gene>
    <name evidence="18" type="ORF">TEA_007378</name>
</gene>
<evidence type="ECO:0000313" key="19">
    <source>
        <dbReference type="Proteomes" id="UP000306102"/>
    </source>
</evidence>
<comment type="catalytic activity">
    <reaction evidence="11 13">
        <text>L-threonyl-[protein] + ATP = O-phospho-L-threonyl-[protein] + ADP + H(+)</text>
        <dbReference type="Rhea" id="RHEA:46608"/>
        <dbReference type="Rhea" id="RHEA-COMP:11060"/>
        <dbReference type="Rhea" id="RHEA-COMP:11605"/>
        <dbReference type="ChEBI" id="CHEBI:15378"/>
        <dbReference type="ChEBI" id="CHEBI:30013"/>
        <dbReference type="ChEBI" id="CHEBI:30616"/>
        <dbReference type="ChEBI" id="CHEBI:61977"/>
        <dbReference type="ChEBI" id="CHEBI:456216"/>
        <dbReference type="EC" id="2.7.11.1"/>
    </reaction>
</comment>
<keyword evidence="14" id="KW-1133">Transmembrane helix</keyword>
<dbReference type="Pfam" id="PF00954">
    <property type="entry name" value="S_locus_glycop"/>
    <property type="match status" value="1"/>
</dbReference>
<feature type="transmembrane region" description="Helical" evidence="14">
    <location>
        <begin position="430"/>
        <end position="454"/>
    </location>
</feature>
<comment type="similarity">
    <text evidence="13">Belongs to the protein kinase superfamily. Ser/Thr protein kinase family.</text>
</comment>
<evidence type="ECO:0000256" key="3">
    <source>
        <dbReference type="ARBA" id="ARBA00022527"/>
    </source>
</evidence>
<dbReference type="InterPro" id="IPR001245">
    <property type="entry name" value="Ser-Thr/Tyr_kinase_cat_dom"/>
</dbReference>
<evidence type="ECO:0000256" key="9">
    <source>
        <dbReference type="ARBA" id="ARBA00023157"/>
    </source>
</evidence>
<dbReference type="PROSITE" id="PS50011">
    <property type="entry name" value="PROTEIN_KINASE_DOM"/>
    <property type="match status" value="1"/>
</dbReference>
<comment type="caution">
    <text evidence="18">The sequence shown here is derived from an EMBL/GenBank/DDBJ whole genome shotgun (WGS) entry which is preliminary data.</text>
</comment>
<evidence type="ECO:0000256" key="14">
    <source>
        <dbReference type="SAM" id="Phobius"/>
    </source>
</evidence>
<protein>
    <recommendedName>
        <fullName evidence="13">Receptor-like serine/threonine-protein kinase</fullName>
        <ecNumber evidence="13">2.7.11.1</ecNumber>
    </recommendedName>
</protein>
<comment type="catalytic activity">
    <reaction evidence="12 13">
        <text>L-seryl-[protein] + ATP = O-phospho-L-seryl-[protein] + ADP + H(+)</text>
        <dbReference type="Rhea" id="RHEA:17989"/>
        <dbReference type="Rhea" id="RHEA-COMP:9863"/>
        <dbReference type="Rhea" id="RHEA-COMP:11604"/>
        <dbReference type="ChEBI" id="CHEBI:15378"/>
        <dbReference type="ChEBI" id="CHEBI:29999"/>
        <dbReference type="ChEBI" id="CHEBI:30616"/>
        <dbReference type="ChEBI" id="CHEBI:83421"/>
        <dbReference type="ChEBI" id="CHEBI:456216"/>
        <dbReference type="EC" id="2.7.11.1"/>
    </reaction>
</comment>
<dbReference type="PANTHER" id="PTHR27002">
    <property type="entry name" value="RECEPTOR-LIKE SERINE/THREONINE-PROTEIN KINASE SD1-8"/>
    <property type="match status" value="1"/>
</dbReference>
<dbReference type="SUPFAM" id="SSF56112">
    <property type="entry name" value="Protein kinase-like (PK-like)"/>
    <property type="match status" value="1"/>
</dbReference>
<evidence type="ECO:0000256" key="10">
    <source>
        <dbReference type="ARBA" id="ARBA00023180"/>
    </source>
</evidence>
<dbReference type="GO" id="GO:0106310">
    <property type="term" value="F:protein serine kinase activity"/>
    <property type="evidence" value="ECO:0007669"/>
    <property type="project" value="RHEA"/>
</dbReference>
<keyword evidence="4 13" id="KW-0808">Transferase</keyword>
<dbReference type="PROSITE" id="PS00108">
    <property type="entry name" value="PROTEIN_KINASE_ST"/>
    <property type="match status" value="1"/>
</dbReference>
<feature type="domain" description="Protein kinase" evidence="15">
    <location>
        <begin position="510"/>
        <end position="804"/>
    </location>
</feature>
<comment type="subcellular location">
    <subcellularLocation>
        <location evidence="1">Cell membrane</location>
        <topology evidence="1">Single-pass type I membrane protein</topology>
    </subcellularLocation>
</comment>
<dbReference type="InterPro" id="IPR000858">
    <property type="entry name" value="S_locus_glycoprot_dom"/>
</dbReference>
<keyword evidence="3 13" id="KW-0723">Serine/threonine-protein kinase</keyword>
<keyword evidence="10" id="KW-0325">Glycoprotein</keyword>
<dbReference type="EC" id="2.7.11.1" evidence="13"/>
<dbReference type="EMBL" id="SDRB02012436">
    <property type="protein sequence ID" value="THF97760.1"/>
    <property type="molecule type" value="Genomic_DNA"/>
</dbReference>
<dbReference type="PROSITE" id="PS50948">
    <property type="entry name" value="PAN"/>
    <property type="match status" value="1"/>
</dbReference>
<dbReference type="Pfam" id="PF07714">
    <property type="entry name" value="PK_Tyr_Ser-Thr"/>
    <property type="match status" value="1"/>
</dbReference>
<keyword evidence="2" id="KW-1003">Cell membrane</keyword>
<dbReference type="Gene3D" id="1.10.510.10">
    <property type="entry name" value="Transferase(Phosphotransferase) domain 1"/>
    <property type="match status" value="1"/>
</dbReference>
<keyword evidence="14" id="KW-0812">Transmembrane</keyword>
<evidence type="ECO:0000256" key="5">
    <source>
        <dbReference type="ARBA" id="ARBA00022729"/>
    </source>
</evidence>
<dbReference type="PANTHER" id="PTHR27002:SF1082">
    <property type="entry name" value="OS06G0693000 PROTEIN"/>
    <property type="match status" value="1"/>
</dbReference>
<evidence type="ECO:0000256" key="2">
    <source>
        <dbReference type="ARBA" id="ARBA00022475"/>
    </source>
</evidence>
<dbReference type="Pfam" id="PF08276">
    <property type="entry name" value="PAN_2"/>
    <property type="match status" value="1"/>
</dbReference>
<dbReference type="InterPro" id="IPR011009">
    <property type="entry name" value="Kinase-like_dom_sf"/>
</dbReference>
<dbReference type="GO" id="GO:0005524">
    <property type="term" value="F:ATP binding"/>
    <property type="evidence" value="ECO:0007669"/>
    <property type="project" value="UniProtKB-KW"/>
</dbReference>
<organism evidence="18 19">
    <name type="scientific">Camellia sinensis var. sinensis</name>
    <name type="common">China tea</name>
    <dbReference type="NCBI Taxonomy" id="542762"/>
    <lineage>
        <taxon>Eukaryota</taxon>
        <taxon>Viridiplantae</taxon>
        <taxon>Streptophyta</taxon>
        <taxon>Embryophyta</taxon>
        <taxon>Tracheophyta</taxon>
        <taxon>Spermatophyta</taxon>
        <taxon>Magnoliopsida</taxon>
        <taxon>eudicotyledons</taxon>
        <taxon>Gunneridae</taxon>
        <taxon>Pentapetalae</taxon>
        <taxon>asterids</taxon>
        <taxon>Ericales</taxon>
        <taxon>Theaceae</taxon>
        <taxon>Camellia</taxon>
    </lineage>
</organism>